<organism evidence="2 3">
    <name type="scientific">Cuscuta campestris</name>
    <dbReference type="NCBI Taxonomy" id="132261"/>
    <lineage>
        <taxon>Eukaryota</taxon>
        <taxon>Viridiplantae</taxon>
        <taxon>Streptophyta</taxon>
        <taxon>Embryophyta</taxon>
        <taxon>Tracheophyta</taxon>
        <taxon>Spermatophyta</taxon>
        <taxon>Magnoliopsida</taxon>
        <taxon>eudicotyledons</taxon>
        <taxon>Gunneridae</taxon>
        <taxon>Pentapetalae</taxon>
        <taxon>asterids</taxon>
        <taxon>lamiids</taxon>
        <taxon>Solanales</taxon>
        <taxon>Convolvulaceae</taxon>
        <taxon>Cuscuteae</taxon>
        <taxon>Cuscuta</taxon>
        <taxon>Cuscuta subgen. Grammica</taxon>
        <taxon>Cuscuta sect. Cleistogrammica</taxon>
    </lineage>
</organism>
<keyword evidence="1" id="KW-0472">Membrane</keyword>
<keyword evidence="1" id="KW-0812">Transmembrane</keyword>
<keyword evidence="3" id="KW-1185">Reference proteome</keyword>
<evidence type="ECO:0000313" key="3">
    <source>
        <dbReference type="Proteomes" id="UP000595140"/>
    </source>
</evidence>
<evidence type="ECO:0000313" key="2">
    <source>
        <dbReference type="EMBL" id="VFQ95786.1"/>
    </source>
</evidence>
<dbReference type="OrthoDB" id="1716531at2759"/>
<keyword evidence="1" id="KW-1133">Transmembrane helix</keyword>
<gene>
    <name evidence="2" type="ORF">CCAM_LOCUS37562</name>
</gene>
<feature type="transmembrane region" description="Helical" evidence="1">
    <location>
        <begin position="83"/>
        <end position="104"/>
    </location>
</feature>
<sequence length="107" mass="11813">MDSMRTHASTLVTWRMIKAIDVLRPARPPAAVTTTTGFGAIAFSFLHQSLVESVYNTSSPVLLPLVIAQLLEENTFRGRTADFFYMLFFGATVLTGIVLIGEMIPYV</sequence>
<accession>A0A484N5K4</accession>
<dbReference type="Proteomes" id="UP000595140">
    <property type="component" value="Unassembled WGS sequence"/>
</dbReference>
<dbReference type="AlphaFoldDB" id="A0A484N5K4"/>
<reference evidence="2 3" key="1">
    <citation type="submission" date="2018-04" db="EMBL/GenBank/DDBJ databases">
        <authorList>
            <person name="Vogel A."/>
        </authorList>
    </citation>
    <scope>NUCLEOTIDE SEQUENCE [LARGE SCALE GENOMIC DNA]</scope>
</reference>
<dbReference type="EMBL" id="OOIL02005699">
    <property type="protein sequence ID" value="VFQ95786.1"/>
    <property type="molecule type" value="Genomic_DNA"/>
</dbReference>
<proteinExistence type="predicted"/>
<protein>
    <submittedName>
        <fullName evidence="2">Uncharacterized protein</fullName>
    </submittedName>
</protein>
<name>A0A484N5K4_9ASTE</name>
<evidence type="ECO:0000256" key="1">
    <source>
        <dbReference type="SAM" id="Phobius"/>
    </source>
</evidence>